<evidence type="ECO:0000313" key="1">
    <source>
        <dbReference type="EMBL" id="AHW65564.1"/>
    </source>
</evidence>
<reference evidence="1 2" key="1">
    <citation type="journal article" date="2015" name="Int. J. Syst. Evol. Microbiol.">
        <title>Revisiting Corynebacterium glyciniphilum (ex Kubota et al., 1972) sp. nov., nom. rev., isolated from putrefied banana.</title>
        <authorList>
            <person name="Al-Dilaimi A."/>
            <person name="Bednarz H."/>
            <person name="Lomker A."/>
            <person name="Niehaus K."/>
            <person name="Kalinowski J."/>
            <person name="Ruckert C."/>
        </authorList>
    </citation>
    <scope>NUCLEOTIDE SEQUENCE [LARGE SCALE GENOMIC DNA]</scope>
    <source>
        <strain evidence="1">AJ 3170</strain>
    </source>
</reference>
<gene>
    <name evidence="1" type="ORF">CGLY_15640</name>
</gene>
<evidence type="ECO:0008006" key="3">
    <source>
        <dbReference type="Google" id="ProtNLM"/>
    </source>
</evidence>
<dbReference type="OrthoDB" id="9793178at2"/>
<accession>X5DW59</accession>
<dbReference type="SMART" id="SM00028">
    <property type="entry name" value="TPR"/>
    <property type="match status" value="2"/>
</dbReference>
<dbReference type="Gene3D" id="1.25.40.10">
    <property type="entry name" value="Tetratricopeptide repeat domain"/>
    <property type="match status" value="1"/>
</dbReference>
<dbReference type="KEGG" id="cgy:CGLY_15640"/>
<dbReference type="HOGENOM" id="CLU_623637_0_0_11"/>
<sequence>MTADSLETLTVMGELRQLRNECDVNWESLSEPGAASDFLVRTEDLKEISARIGELFSDDPRLPDLRDVAFARAVAAKTLGRSGDMESSLALNAVLSMSSASPDWVQSVRHFLENDATGRTSGHDVGRDYSTVAQGFPDAPALPREEDILGERYLDVIDDAEEPGTPSWDVQVGILKRSPFTEQNDLVWDELIAACRSNLATAKESSELSALQYCLRELLEMIADNPALASPHLRPEIIARAVELHRLNQRVMEELGDSISARFDRNTFFQSVLSRLAVDVPMSIPLSDRILIARYHLDLSPDVTNHDNIERSRYATSLAELYQRNDDHNGEIMAFLEKGACLEDMRRYAEMYEVYEQALGLSRKYGLVSGIIWSTIRLSYGHFLAEDPRTATQLLLDLDDQLNRDDISGVNEREAYAEAKVALGNLFAYAGSHDGSRRYHREAAEIFTSIGNETRAWECSQRALE</sequence>
<protein>
    <recommendedName>
        <fullName evidence="3">Tetratricopeptide repeat protein</fullName>
    </recommendedName>
</protein>
<keyword evidence="2" id="KW-1185">Reference proteome</keyword>
<name>X5DW59_9CORY</name>
<dbReference type="eggNOG" id="ENOG5031E1Q">
    <property type="taxonomic scope" value="Bacteria"/>
</dbReference>
<dbReference type="InterPro" id="IPR011990">
    <property type="entry name" value="TPR-like_helical_dom_sf"/>
</dbReference>
<dbReference type="Proteomes" id="UP000023703">
    <property type="component" value="Chromosome"/>
</dbReference>
<dbReference type="EMBL" id="CP006842">
    <property type="protein sequence ID" value="AHW65564.1"/>
    <property type="molecule type" value="Genomic_DNA"/>
</dbReference>
<dbReference type="SUPFAM" id="SSF48452">
    <property type="entry name" value="TPR-like"/>
    <property type="match status" value="1"/>
</dbReference>
<organism evidence="1 2">
    <name type="scientific">Corynebacterium glyciniphilum AJ 3170</name>
    <dbReference type="NCBI Taxonomy" id="1404245"/>
    <lineage>
        <taxon>Bacteria</taxon>
        <taxon>Bacillati</taxon>
        <taxon>Actinomycetota</taxon>
        <taxon>Actinomycetes</taxon>
        <taxon>Mycobacteriales</taxon>
        <taxon>Corynebacteriaceae</taxon>
        <taxon>Corynebacterium</taxon>
    </lineage>
</organism>
<dbReference type="AlphaFoldDB" id="X5DW59"/>
<dbReference type="RefSeq" id="WP_038550595.1">
    <property type="nucleotide sequence ID" value="NZ_CP006842.1"/>
</dbReference>
<dbReference type="InterPro" id="IPR019734">
    <property type="entry name" value="TPR_rpt"/>
</dbReference>
<proteinExistence type="predicted"/>
<evidence type="ECO:0000313" key="2">
    <source>
        <dbReference type="Proteomes" id="UP000023703"/>
    </source>
</evidence>